<dbReference type="SMART" id="SM00342">
    <property type="entry name" value="HTH_ARAC"/>
    <property type="match status" value="1"/>
</dbReference>
<evidence type="ECO:0000313" key="7">
    <source>
        <dbReference type="EMBL" id="NHN33775.1"/>
    </source>
</evidence>
<evidence type="ECO:0000256" key="4">
    <source>
        <dbReference type="SAM" id="Phobius"/>
    </source>
</evidence>
<dbReference type="Gene3D" id="3.30.450.20">
    <property type="entry name" value="PAS domain"/>
    <property type="match status" value="1"/>
</dbReference>
<dbReference type="InterPro" id="IPR041522">
    <property type="entry name" value="CdaR_GGDEF"/>
</dbReference>
<protein>
    <submittedName>
        <fullName evidence="7">Helix-turn-helix domain-containing protein</fullName>
    </submittedName>
</protein>
<dbReference type="PROSITE" id="PS01124">
    <property type="entry name" value="HTH_ARAC_FAMILY_2"/>
    <property type="match status" value="1"/>
</dbReference>
<dbReference type="Pfam" id="PF12833">
    <property type="entry name" value="HTH_18"/>
    <property type="match status" value="1"/>
</dbReference>
<sequence length="789" mass="91122">MKFAKLIQFTKGRNRRTVFLAMLISNILILLLPMAIGMILYTKVEHVMVENASSSNYAMLEQLRQSADARLREVEQLAQQVTFNPKLALLLNTDDPDQQYKFIEFIRDHLERYRLSTSGFIEDYYLYFAKSDTVLKPGMKTDSQTFYDHYYRYPNMSYNNWRNDILGTYHNMAYLPAQLLQRELNVGGIDHARITNSSNVITFVQSLPVREVTDISGSLVVLIAEKQFMDMFASIQTANKSSIFIMNENNDLIMGTDPQLILSKDIMEHFQVSDGSFVHAVNGEEMMVSFTSSKQVGWKYISIIPMNLYLERVNVLKWTAYSLFLLCLLVGVIAAYLLAFKNYSPIKQLVCAIQKNKKLPYDSPVRNEYTFIQETIEGAFVEEQNLRGLLFQQSPVIRANFLLRLIRGNFKQSKDFGSTLDFMNIRFVSEQFAVLLVHVDDITMFTQDQSERQLALINFIISNVCTDLTAKLHHGYAVEVHRDRIAILINLSADRKNEMLVDDIKHIASELKDIIENRFKLFITIAISNVHAGIEQIGECYREAMAAIDHKMVKGQRSLIYYDEIKKTERHYTYPIETEVQLMILVKRGDYTAVETVLNSIYEMNFLSQPITPEFGRYLFFNLVSTLLKIVNSTNTPYEKFIDKDLEVIKSIMTCDTAKEMLFKTKNLFKTLTELLHTERSDYSDQLSGEMEAFIAAHFTDQNLGLPMIANHFNLTPQYISTFFKKMTGQNVSDYITRIRVNHAKEILGNKHLTNAQVARTVGYTNDIVFIRSFKKLEGMTPGKYREQQ</sequence>
<name>A0ABX0JEE8_9BACL</name>
<keyword evidence="4" id="KW-1133">Transmembrane helix</keyword>
<keyword evidence="4" id="KW-0812">Transmembrane</keyword>
<dbReference type="RefSeq" id="WP_166154070.1">
    <property type="nucleotide sequence ID" value="NZ_JAAOIW010000013.1"/>
</dbReference>
<evidence type="ECO:0000259" key="5">
    <source>
        <dbReference type="PROSITE" id="PS01124"/>
    </source>
</evidence>
<dbReference type="EMBL" id="JAAOIW010000013">
    <property type="protein sequence ID" value="NHN33775.1"/>
    <property type="molecule type" value="Genomic_DNA"/>
</dbReference>
<feature type="domain" description="GGDEF" evidence="6">
    <location>
        <begin position="430"/>
        <end position="564"/>
    </location>
</feature>
<evidence type="ECO:0000256" key="1">
    <source>
        <dbReference type="ARBA" id="ARBA00023015"/>
    </source>
</evidence>
<dbReference type="PANTHER" id="PTHR43280">
    <property type="entry name" value="ARAC-FAMILY TRANSCRIPTIONAL REGULATOR"/>
    <property type="match status" value="1"/>
</dbReference>
<reference evidence="7" key="1">
    <citation type="submission" date="2020-03" db="EMBL/GenBank/DDBJ databases">
        <title>Draft sequencing of Paenibacilllus sp. S3N08.</title>
        <authorList>
            <person name="Kim D.-U."/>
        </authorList>
    </citation>
    <scope>NUCLEOTIDE SEQUENCE</scope>
    <source>
        <strain evidence="7">S3N08</strain>
    </source>
</reference>
<dbReference type="InterPro" id="IPR009057">
    <property type="entry name" value="Homeodomain-like_sf"/>
</dbReference>
<dbReference type="PANTHER" id="PTHR43280:SF2">
    <property type="entry name" value="HTH-TYPE TRANSCRIPTIONAL REGULATOR EXSA"/>
    <property type="match status" value="1"/>
</dbReference>
<evidence type="ECO:0000259" key="6">
    <source>
        <dbReference type="PROSITE" id="PS50887"/>
    </source>
</evidence>
<keyword evidence="3" id="KW-0804">Transcription</keyword>
<evidence type="ECO:0000256" key="3">
    <source>
        <dbReference type="ARBA" id="ARBA00023163"/>
    </source>
</evidence>
<keyword evidence="1" id="KW-0805">Transcription regulation</keyword>
<evidence type="ECO:0000256" key="2">
    <source>
        <dbReference type="ARBA" id="ARBA00023125"/>
    </source>
</evidence>
<comment type="caution">
    <text evidence="7">The sequence shown here is derived from an EMBL/GenBank/DDBJ whole genome shotgun (WGS) entry which is preliminary data.</text>
</comment>
<dbReference type="InterPro" id="IPR000160">
    <property type="entry name" value="GGDEF_dom"/>
</dbReference>
<organism evidence="7 8">
    <name type="scientific">Paenibacillus agricola</name>
    <dbReference type="NCBI Taxonomy" id="2716264"/>
    <lineage>
        <taxon>Bacteria</taxon>
        <taxon>Bacillati</taxon>
        <taxon>Bacillota</taxon>
        <taxon>Bacilli</taxon>
        <taxon>Bacillales</taxon>
        <taxon>Paenibacillaceae</taxon>
        <taxon>Paenibacillus</taxon>
    </lineage>
</organism>
<keyword evidence="4" id="KW-0472">Membrane</keyword>
<dbReference type="Pfam" id="PF17853">
    <property type="entry name" value="GGDEF_2"/>
    <property type="match status" value="1"/>
</dbReference>
<accession>A0ABX0JEE8</accession>
<dbReference type="SUPFAM" id="SSF46689">
    <property type="entry name" value="Homeodomain-like"/>
    <property type="match status" value="1"/>
</dbReference>
<dbReference type="Proteomes" id="UP001165962">
    <property type="component" value="Unassembled WGS sequence"/>
</dbReference>
<keyword evidence="2" id="KW-0238">DNA-binding</keyword>
<dbReference type="PROSITE" id="PS50887">
    <property type="entry name" value="GGDEF"/>
    <property type="match status" value="1"/>
</dbReference>
<keyword evidence="8" id="KW-1185">Reference proteome</keyword>
<dbReference type="InterPro" id="IPR018060">
    <property type="entry name" value="HTH_AraC"/>
</dbReference>
<evidence type="ECO:0000313" key="8">
    <source>
        <dbReference type="Proteomes" id="UP001165962"/>
    </source>
</evidence>
<dbReference type="Gene3D" id="1.10.10.60">
    <property type="entry name" value="Homeodomain-like"/>
    <property type="match status" value="2"/>
</dbReference>
<feature type="domain" description="HTH araC/xylS-type" evidence="5">
    <location>
        <begin position="689"/>
        <end position="788"/>
    </location>
</feature>
<proteinExistence type="predicted"/>
<feature type="transmembrane region" description="Helical" evidence="4">
    <location>
        <begin position="318"/>
        <end position="339"/>
    </location>
</feature>
<gene>
    <name evidence="7" type="ORF">G9U52_28570</name>
</gene>
<feature type="transmembrane region" description="Helical" evidence="4">
    <location>
        <begin position="20"/>
        <end position="41"/>
    </location>
</feature>